<dbReference type="AlphaFoldDB" id="A0A1G4B115"/>
<protein>
    <recommendedName>
        <fullName evidence="3">F-box domain-containing protein</fullName>
    </recommendedName>
</protein>
<gene>
    <name evidence="1" type="ORF">CORC01_09507</name>
</gene>
<dbReference type="OrthoDB" id="4830881at2759"/>
<dbReference type="RefSeq" id="XP_022472282.1">
    <property type="nucleotide sequence ID" value="XM_022621136.1"/>
</dbReference>
<dbReference type="Gene3D" id="1.25.40.20">
    <property type="entry name" value="Ankyrin repeat-containing domain"/>
    <property type="match status" value="1"/>
</dbReference>
<comment type="caution">
    <text evidence="1">The sequence shown here is derived from an EMBL/GenBank/DDBJ whole genome shotgun (WGS) entry which is preliminary data.</text>
</comment>
<evidence type="ECO:0000313" key="2">
    <source>
        <dbReference type="Proteomes" id="UP000176998"/>
    </source>
</evidence>
<dbReference type="EMBL" id="MJBS01000087">
    <property type="protein sequence ID" value="OHE95120.1"/>
    <property type="molecule type" value="Genomic_DNA"/>
</dbReference>
<evidence type="ECO:0008006" key="3">
    <source>
        <dbReference type="Google" id="ProtNLM"/>
    </source>
</evidence>
<accession>A0A1G4B115</accession>
<dbReference type="Proteomes" id="UP000176998">
    <property type="component" value="Unassembled WGS sequence"/>
</dbReference>
<organism evidence="1 2">
    <name type="scientific">Colletotrichum orchidophilum</name>
    <dbReference type="NCBI Taxonomy" id="1209926"/>
    <lineage>
        <taxon>Eukaryota</taxon>
        <taxon>Fungi</taxon>
        <taxon>Dikarya</taxon>
        <taxon>Ascomycota</taxon>
        <taxon>Pezizomycotina</taxon>
        <taxon>Sordariomycetes</taxon>
        <taxon>Hypocreomycetidae</taxon>
        <taxon>Glomerellales</taxon>
        <taxon>Glomerellaceae</taxon>
        <taxon>Colletotrichum</taxon>
    </lineage>
</organism>
<dbReference type="InterPro" id="IPR036770">
    <property type="entry name" value="Ankyrin_rpt-contain_sf"/>
</dbReference>
<name>A0A1G4B115_9PEZI</name>
<proteinExistence type="predicted"/>
<dbReference type="GeneID" id="34562646"/>
<reference evidence="1 2" key="1">
    <citation type="submission" date="2016-09" db="EMBL/GenBank/DDBJ databases">
        <authorList>
            <person name="Capua I."/>
            <person name="De Benedictis P."/>
            <person name="Joannis T."/>
            <person name="Lombin L.H."/>
            <person name="Cattoli G."/>
        </authorList>
    </citation>
    <scope>NUCLEOTIDE SEQUENCE [LARGE SCALE GENOMIC DNA]</scope>
    <source>
        <strain evidence="1 2">IMI 309357</strain>
    </source>
</reference>
<sequence length="452" mass="51027">MASFETLPPETLLQIAACSDLSLSCLHDLQLTCRRLFHITNPLLHRKAAQSLAALHRLVEEDQGRIIQRVLSYQVKVKSAAPQHFLDISLFQALSAGHFKAAYALLNGGAEIIFSTYSPDRSQCCETREWLKDNDVLGLGSLAHAARSRYHMTFWYKSTAPPYASEEYFWKWKGKVLEKIWVRLQLHFIQDISLGLPSVANQTYSRELNMALAEAATADAHSIDMMEYLIRKGADAHCQNSPQLTGQAWHNALNEEVPALFEAKVNLLLYHGVDPMKVWTWEGARTPIQFFLTKLYRDSLYGEEGSPFVNKVLGYMDYLESCGCLRWPQTTLESFVPDIGTVQLNGTIGNDQTEENDLCDAHGVDGSRELDLIFNEPNESLQPLREALSSHCSRKQFQQQVPLRPPASFRERFDRDSMPIAIQKLDSLFMVFPVLRPSVSTTGEGSTSPVEK</sequence>
<keyword evidence="2" id="KW-1185">Reference proteome</keyword>
<evidence type="ECO:0000313" key="1">
    <source>
        <dbReference type="EMBL" id="OHE95120.1"/>
    </source>
</evidence>